<evidence type="ECO:0000256" key="1">
    <source>
        <dbReference type="SAM" id="MobiDB-lite"/>
    </source>
</evidence>
<keyword evidence="3" id="KW-1185">Reference proteome</keyword>
<feature type="region of interest" description="Disordered" evidence="1">
    <location>
        <begin position="178"/>
        <end position="201"/>
    </location>
</feature>
<proteinExistence type="predicted"/>
<comment type="caution">
    <text evidence="2">The sequence shown here is derived from an EMBL/GenBank/DDBJ whole genome shotgun (WGS) entry which is preliminary data.</text>
</comment>
<evidence type="ECO:0000313" key="2">
    <source>
        <dbReference type="EMBL" id="KAK2911236.1"/>
    </source>
</evidence>
<organism evidence="2 3">
    <name type="scientific">Cirrhinus molitorella</name>
    <name type="common">mud carp</name>
    <dbReference type="NCBI Taxonomy" id="172907"/>
    <lineage>
        <taxon>Eukaryota</taxon>
        <taxon>Metazoa</taxon>
        <taxon>Chordata</taxon>
        <taxon>Craniata</taxon>
        <taxon>Vertebrata</taxon>
        <taxon>Euteleostomi</taxon>
        <taxon>Actinopterygii</taxon>
        <taxon>Neopterygii</taxon>
        <taxon>Teleostei</taxon>
        <taxon>Ostariophysi</taxon>
        <taxon>Cypriniformes</taxon>
        <taxon>Cyprinidae</taxon>
        <taxon>Labeoninae</taxon>
        <taxon>Labeonini</taxon>
        <taxon>Cirrhinus</taxon>
    </lineage>
</organism>
<feature type="compositionally biased region" description="Basic and acidic residues" evidence="1">
    <location>
        <begin position="182"/>
        <end position="195"/>
    </location>
</feature>
<gene>
    <name evidence="2" type="ORF">Q8A67_003369</name>
</gene>
<evidence type="ECO:0000313" key="3">
    <source>
        <dbReference type="Proteomes" id="UP001187343"/>
    </source>
</evidence>
<accession>A0AA88TW85</accession>
<dbReference type="Proteomes" id="UP001187343">
    <property type="component" value="Unassembled WGS sequence"/>
</dbReference>
<reference evidence="2" key="1">
    <citation type="submission" date="2023-08" db="EMBL/GenBank/DDBJ databases">
        <title>Chromosome-level Genome Assembly of mud carp (Cirrhinus molitorella).</title>
        <authorList>
            <person name="Liu H."/>
        </authorList>
    </citation>
    <scope>NUCLEOTIDE SEQUENCE</scope>
    <source>
        <strain evidence="2">Prfri</strain>
        <tissue evidence="2">Muscle</tissue>
    </source>
</reference>
<protein>
    <submittedName>
        <fullName evidence="2">Uncharacterized protein</fullName>
    </submittedName>
</protein>
<dbReference type="EMBL" id="JAUYZG010000003">
    <property type="protein sequence ID" value="KAK2911236.1"/>
    <property type="molecule type" value="Genomic_DNA"/>
</dbReference>
<sequence>MHEEVVELIRKSVDTLFLLVADRATYEHLKARGIPITLQLLNIQRRTRGKIQEATMKDQPPHLLKPGQGGRAQTCHVPTRSSCAYLTATGNNFTRLFPPETTYACLFSTATKFTVQLEEAVPMEHRRFARSQARSLIAAGTWGSPAPLRAIRSRRPEEHSDDFAETLPVSVQQIGTLSLPLTERESEERAEKRVSGEVNDI</sequence>
<name>A0AA88TW85_9TELE</name>
<dbReference type="AlphaFoldDB" id="A0AA88TW85"/>